<dbReference type="PaxDb" id="4081-Solyc01g019100.1.1"/>
<reference evidence="1" key="1">
    <citation type="journal article" date="2012" name="Nature">
        <title>The tomato genome sequence provides insights into fleshy fruit evolution.</title>
        <authorList>
            <consortium name="Tomato Genome Consortium"/>
        </authorList>
    </citation>
    <scope>NUCLEOTIDE SEQUENCE [LARGE SCALE GENOMIC DNA]</scope>
    <source>
        <strain evidence="1">cv. Heinz 1706</strain>
    </source>
</reference>
<protein>
    <submittedName>
        <fullName evidence="1">Uncharacterized protein</fullName>
    </submittedName>
</protein>
<evidence type="ECO:0000313" key="2">
    <source>
        <dbReference type="Proteomes" id="UP000004994"/>
    </source>
</evidence>
<proteinExistence type="predicted"/>
<dbReference type="Proteomes" id="UP000004994">
    <property type="component" value="Chromosome 1"/>
</dbReference>
<dbReference type="InParanoid" id="A0A3Q7ED36"/>
<dbReference type="Gramene" id="Solyc01g019100.1.1">
    <property type="protein sequence ID" value="Solyc01g019100.1.1.1"/>
    <property type="gene ID" value="Solyc01g019100.1"/>
</dbReference>
<sequence length="71" mass="8286">MEEIVEIKYIFLIQKTSSHINYSSYKSPGKKNFLKFLLVSFFVPPLCTINQESRNQGTFCCVFIVVDKIFL</sequence>
<dbReference type="EnsemblPlants" id="Solyc01g019100.1.1">
    <property type="protein sequence ID" value="Solyc01g019100.1.1.1"/>
    <property type="gene ID" value="Solyc01g019100.1"/>
</dbReference>
<keyword evidence="2" id="KW-1185">Reference proteome</keyword>
<evidence type="ECO:0000313" key="1">
    <source>
        <dbReference type="EnsemblPlants" id="Solyc01g019100.1.1.1"/>
    </source>
</evidence>
<dbReference type="AlphaFoldDB" id="A0A3Q7ED36"/>
<organism evidence="1">
    <name type="scientific">Solanum lycopersicum</name>
    <name type="common">Tomato</name>
    <name type="synonym">Lycopersicon esculentum</name>
    <dbReference type="NCBI Taxonomy" id="4081"/>
    <lineage>
        <taxon>Eukaryota</taxon>
        <taxon>Viridiplantae</taxon>
        <taxon>Streptophyta</taxon>
        <taxon>Embryophyta</taxon>
        <taxon>Tracheophyta</taxon>
        <taxon>Spermatophyta</taxon>
        <taxon>Magnoliopsida</taxon>
        <taxon>eudicotyledons</taxon>
        <taxon>Gunneridae</taxon>
        <taxon>Pentapetalae</taxon>
        <taxon>asterids</taxon>
        <taxon>lamiids</taxon>
        <taxon>Solanales</taxon>
        <taxon>Solanaceae</taxon>
        <taxon>Solanoideae</taxon>
        <taxon>Solaneae</taxon>
        <taxon>Solanum</taxon>
        <taxon>Solanum subgen. Lycopersicon</taxon>
    </lineage>
</organism>
<reference evidence="1" key="2">
    <citation type="submission" date="2019-01" db="UniProtKB">
        <authorList>
            <consortium name="EnsemblPlants"/>
        </authorList>
    </citation>
    <scope>IDENTIFICATION</scope>
    <source>
        <strain evidence="1">cv. Heinz 1706</strain>
    </source>
</reference>
<accession>A0A3Q7ED36</accession>
<name>A0A3Q7ED36_SOLLC</name>